<reference evidence="1 2" key="1">
    <citation type="submission" date="2011-11" db="EMBL/GenBank/DDBJ databases">
        <authorList>
            <person name="Hannick L."/>
            <person name="Karamycheva S."/>
            <person name="Lorenzi H."/>
            <person name="Caler E."/>
        </authorList>
    </citation>
    <scope>NUCLEOTIDE SEQUENCE [LARGE SCALE GENOMIC DNA]</scope>
    <source>
        <strain evidence="1 2">P19</strain>
    </source>
</reference>
<evidence type="ECO:0000313" key="2">
    <source>
        <dbReference type="Proteomes" id="UP000006769"/>
    </source>
</evidence>
<sequence>MKTNDYRQQCAGLTKNAKHTLTLDNTQHTNDRNKQYRPFILDEENSNIERDEESGSLLGRERNEEPMEFEYSTDSCCCILF</sequence>
<dbReference type="Proteomes" id="UP000006769">
    <property type="component" value="Unassembled WGS sequence"/>
</dbReference>
<proteinExistence type="predicted"/>
<dbReference type="EMBL" id="JH928365">
    <property type="protein sequence ID" value="EKE38685.1"/>
    <property type="molecule type" value="Genomic_DNA"/>
</dbReference>
<evidence type="ECO:0000313" key="1">
    <source>
        <dbReference type="EMBL" id="EKE38685.1"/>
    </source>
</evidence>
<gene>
    <name evidence="1" type="ORF">ENU1_157460</name>
</gene>
<dbReference type="GeneID" id="20075159"/>
<organism evidence="1 2">
    <name type="scientific">Entamoeba nuttalli (strain P19)</name>
    <name type="common">Amoeba</name>
    <dbReference type="NCBI Taxonomy" id="1076696"/>
    <lineage>
        <taxon>Eukaryota</taxon>
        <taxon>Amoebozoa</taxon>
        <taxon>Evosea</taxon>
        <taxon>Archamoebae</taxon>
        <taxon>Mastigamoebida</taxon>
        <taxon>Entamoebidae</taxon>
        <taxon>Entamoeba</taxon>
    </lineage>
</organism>
<dbReference type="RefSeq" id="XP_008858981.1">
    <property type="nucleotide sequence ID" value="XM_008860759.1"/>
</dbReference>
<name>K2HRR0_ENTNP</name>
<protein>
    <submittedName>
        <fullName evidence="1">Uncharacterized protein</fullName>
    </submittedName>
</protein>
<dbReference type="VEuPathDB" id="AmoebaDB:ENU1_157460"/>
<accession>K2HRR0</accession>
<dbReference type="AlphaFoldDB" id="K2HRR0"/>